<feature type="region of interest" description="Disordered" evidence="1">
    <location>
        <begin position="32"/>
        <end position="57"/>
    </location>
</feature>
<protein>
    <submittedName>
        <fullName evidence="2">Uncharacterized protein</fullName>
    </submittedName>
</protein>
<dbReference type="EMBL" id="CADCWO010000235">
    <property type="protein sequence ID" value="CAA9589026.1"/>
    <property type="molecule type" value="Genomic_DNA"/>
</dbReference>
<evidence type="ECO:0000256" key="1">
    <source>
        <dbReference type="SAM" id="MobiDB-lite"/>
    </source>
</evidence>
<name>A0A6J4VTY0_9CYAN</name>
<dbReference type="AlphaFoldDB" id="A0A6J4VTY0"/>
<organism evidence="2">
    <name type="scientific">uncultured Synechococcales cyanobacterium</name>
    <dbReference type="NCBI Taxonomy" id="1936017"/>
    <lineage>
        <taxon>Bacteria</taxon>
        <taxon>Bacillati</taxon>
        <taxon>Cyanobacteriota</taxon>
        <taxon>Cyanophyceae</taxon>
        <taxon>Synechococcales</taxon>
        <taxon>environmental samples</taxon>
    </lineage>
</organism>
<evidence type="ECO:0000313" key="2">
    <source>
        <dbReference type="EMBL" id="CAA9589026.1"/>
    </source>
</evidence>
<gene>
    <name evidence="2" type="ORF">AVDCRST_MAG81-4586</name>
</gene>
<accession>A0A6J4VTY0</accession>
<proteinExistence type="predicted"/>
<sequence>MVKSQAAFLGQFLPIPKAEGIAAVPTYTAQDDRREVVTPLEQTPLEHEAGNLQTEAS</sequence>
<reference evidence="2" key="1">
    <citation type="submission" date="2020-02" db="EMBL/GenBank/DDBJ databases">
        <authorList>
            <person name="Meier V. D."/>
        </authorList>
    </citation>
    <scope>NUCLEOTIDE SEQUENCE</scope>
    <source>
        <strain evidence="2">AVDCRST_MAG81</strain>
    </source>
</reference>